<feature type="region of interest" description="Disordered" evidence="1">
    <location>
        <begin position="65"/>
        <end position="121"/>
    </location>
</feature>
<dbReference type="AlphaFoldDB" id="A0A9W8Y076"/>
<evidence type="ECO:0000313" key="2">
    <source>
        <dbReference type="EMBL" id="KAJ4364475.1"/>
    </source>
</evidence>
<dbReference type="OrthoDB" id="428159at2759"/>
<dbReference type="EMBL" id="JAPEUY010000017">
    <property type="protein sequence ID" value="KAJ4364475.1"/>
    <property type="molecule type" value="Genomic_DNA"/>
</dbReference>
<proteinExistence type="predicted"/>
<organism evidence="2 3">
    <name type="scientific">Neocucurbitaria cava</name>
    <dbReference type="NCBI Taxonomy" id="798079"/>
    <lineage>
        <taxon>Eukaryota</taxon>
        <taxon>Fungi</taxon>
        <taxon>Dikarya</taxon>
        <taxon>Ascomycota</taxon>
        <taxon>Pezizomycotina</taxon>
        <taxon>Dothideomycetes</taxon>
        <taxon>Pleosporomycetidae</taxon>
        <taxon>Pleosporales</taxon>
        <taxon>Pleosporineae</taxon>
        <taxon>Cucurbitariaceae</taxon>
        <taxon>Neocucurbitaria</taxon>
    </lineage>
</organism>
<accession>A0A9W8Y076</accession>
<protein>
    <submittedName>
        <fullName evidence="2">Uncharacterized protein</fullName>
    </submittedName>
</protein>
<name>A0A9W8Y076_9PLEO</name>
<keyword evidence="3" id="KW-1185">Reference proteome</keyword>
<comment type="caution">
    <text evidence="2">The sequence shown here is derived from an EMBL/GenBank/DDBJ whole genome shotgun (WGS) entry which is preliminary data.</text>
</comment>
<sequence>MPGTNQSIRTVMEDNRSVADADTISLIHVEPVVDNADLYAMTPPAYTQSIAEDEVSVDAEAIREGKPEAFERSPERGTPTNYPLQQHMSHASSSRAQQEEHEAEQQPQRQNNTPQATPALNPVLGHYLTEPVTTANLAGVRACSLLRDRPAIWLVKRKKMALSPLAAAVLTKEGLISAKDLELISQHSGTRRDPIDPMSGVLLGVYDTVGEIMLGLVAGPVELGKQATPMLVRYESRQRAAHDGPTVPVTAGDVKGVPHAAAKVAIGTGKGMGRIVTASLKSPMLIMHGVTRGFHNLPKAYGEEVREYENVTGLRSGLVVSAKVCSWHSSQNGHGSLIDSIQSFGHGLGDGLKDLVAKPIDGAEQNGIVGFGTGLAKGIGNAMFKPTAGACGLVGYSSVGIYKSIRNIKFTKQEDPAAIVRQLGEVEYAQATDADKLYVVRVWCQTQMRVRLV</sequence>
<feature type="compositionally biased region" description="Basic and acidic residues" evidence="1">
    <location>
        <begin position="65"/>
        <end position="75"/>
    </location>
</feature>
<evidence type="ECO:0000313" key="3">
    <source>
        <dbReference type="Proteomes" id="UP001140560"/>
    </source>
</evidence>
<evidence type="ECO:0000256" key="1">
    <source>
        <dbReference type="SAM" id="MobiDB-lite"/>
    </source>
</evidence>
<reference evidence="2" key="1">
    <citation type="submission" date="2022-10" db="EMBL/GenBank/DDBJ databases">
        <title>Tapping the CABI collections for fungal endophytes: first genome assemblies for Collariella, Neodidymelliopsis, Ascochyta clinopodiicola, Didymella pomorum, Didymosphaeria variabile, Neocosmospora piperis and Neocucurbitaria cava.</title>
        <authorList>
            <person name="Hill R."/>
        </authorList>
    </citation>
    <scope>NUCLEOTIDE SEQUENCE</scope>
    <source>
        <strain evidence="2">IMI 356814</strain>
    </source>
</reference>
<gene>
    <name evidence="2" type="ORF">N0V83_009069</name>
</gene>
<feature type="compositionally biased region" description="Polar residues" evidence="1">
    <location>
        <begin position="78"/>
        <end position="90"/>
    </location>
</feature>
<dbReference type="Proteomes" id="UP001140560">
    <property type="component" value="Unassembled WGS sequence"/>
</dbReference>